<keyword evidence="2" id="KW-0808">Transferase</keyword>
<evidence type="ECO:0000313" key="2">
    <source>
        <dbReference type="EMBL" id="GEO00778.1"/>
    </source>
</evidence>
<organism evidence="2 3">
    <name type="scientific">Novosphingobium sediminis</name>
    <dbReference type="NCBI Taxonomy" id="707214"/>
    <lineage>
        <taxon>Bacteria</taxon>
        <taxon>Pseudomonadati</taxon>
        <taxon>Pseudomonadota</taxon>
        <taxon>Alphaproteobacteria</taxon>
        <taxon>Sphingomonadales</taxon>
        <taxon>Sphingomonadaceae</taxon>
        <taxon>Novosphingobium</taxon>
    </lineage>
</organism>
<dbReference type="RefSeq" id="WP_147160109.1">
    <property type="nucleotide sequence ID" value="NZ_BJYR01000017.1"/>
</dbReference>
<dbReference type="InterPro" id="IPR000182">
    <property type="entry name" value="GNAT_dom"/>
</dbReference>
<evidence type="ECO:0000259" key="1">
    <source>
        <dbReference type="PROSITE" id="PS51186"/>
    </source>
</evidence>
<keyword evidence="3" id="KW-1185">Reference proteome</keyword>
<name>A0A512AM81_9SPHN</name>
<dbReference type="PANTHER" id="PTHR43610:SF1">
    <property type="entry name" value="N-ACETYLTRANSFERASE DOMAIN-CONTAINING PROTEIN"/>
    <property type="match status" value="1"/>
</dbReference>
<reference evidence="2 3" key="1">
    <citation type="submission" date="2019-07" db="EMBL/GenBank/DDBJ databases">
        <title>Whole genome shotgun sequence of Novosphingobium sediminis NBRC 106119.</title>
        <authorList>
            <person name="Hosoyama A."/>
            <person name="Uohara A."/>
            <person name="Ohji S."/>
            <person name="Ichikawa N."/>
        </authorList>
    </citation>
    <scope>NUCLEOTIDE SEQUENCE [LARGE SCALE GENOMIC DNA]</scope>
    <source>
        <strain evidence="2 3">NBRC 106119</strain>
    </source>
</reference>
<sequence>MSIAALYVPLEEGNLRIEPLREEHREALRAACAQDSDIWAIYPFCYVGEHFDPQFDSLLAGPPGRCVYVVMLEGVVVGMTAWIAFGDPAWSIEIGNSFILPSLRSTGFNGRLKRLMIDHVFACGLERVVFKVDVINTRSRAAVRKLGAVEEGIMRRERKTWNGRVRDTVIYGLLREDWLAQGDPAARP</sequence>
<dbReference type="AlphaFoldDB" id="A0A512AM81"/>
<dbReference type="EMBL" id="BJYR01000017">
    <property type="protein sequence ID" value="GEO00778.1"/>
    <property type="molecule type" value="Genomic_DNA"/>
</dbReference>
<proteinExistence type="predicted"/>
<dbReference type="SUPFAM" id="SSF55729">
    <property type="entry name" value="Acyl-CoA N-acyltransferases (Nat)"/>
    <property type="match status" value="1"/>
</dbReference>
<protein>
    <submittedName>
        <fullName evidence="2">N-acetyltransferase</fullName>
    </submittedName>
</protein>
<dbReference type="GO" id="GO:0016747">
    <property type="term" value="F:acyltransferase activity, transferring groups other than amino-acyl groups"/>
    <property type="evidence" value="ECO:0007669"/>
    <property type="project" value="InterPro"/>
</dbReference>
<dbReference type="Proteomes" id="UP000321464">
    <property type="component" value="Unassembled WGS sequence"/>
</dbReference>
<dbReference type="InterPro" id="IPR016181">
    <property type="entry name" value="Acyl_CoA_acyltransferase"/>
</dbReference>
<feature type="domain" description="N-acetyltransferase" evidence="1">
    <location>
        <begin position="15"/>
        <end position="176"/>
    </location>
</feature>
<accession>A0A512AM81</accession>
<dbReference type="PANTHER" id="PTHR43610">
    <property type="entry name" value="BLL6696 PROTEIN"/>
    <property type="match status" value="1"/>
</dbReference>
<comment type="caution">
    <text evidence="2">The sequence shown here is derived from an EMBL/GenBank/DDBJ whole genome shotgun (WGS) entry which is preliminary data.</text>
</comment>
<gene>
    <name evidence="2" type="ORF">NSE01_26100</name>
</gene>
<dbReference type="Gene3D" id="3.40.630.30">
    <property type="match status" value="1"/>
</dbReference>
<dbReference type="Pfam" id="PF13302">
    <property type="entry name" value="Acetyltransf_3"/>
    <property type="match status" value="1"/>
</dbReference>
<evidence type="ECO:0000313" key="3">
    <source>
        <dbReference type="Proteomes" id="UP000321464"/>
    </source>
</evidence>
<dbReference type="OrthoDB" id="5295305at2"/>
<dbReference type="PROSITE" id="PS51186">
    <property type="entry name" value="GNAT"/>
    <property type="match status" value="1"/>
</dbReference>